<dbReference type="GO" id="GO:0010008">
    <property type="term" value="C:endosome membrane"/>
    <property type="evidence" value="ECO:0007669"/>
    <property type="project" value="UniProtKB-SubCell"/>
</dbReference>
<keyword evidence="7" id="KW-0175">Coiled coil</keyword>
<sequence>MASSSSPSAGSLPPEVVLAIQRVLEVNAEDPLETLSEFSPVDTLNTLFPDEKSLLEVKRIQDRLKEDQHALQTEINNLQLELRRNQDPHRMQIIQELIAELFSQMNRIREKATESEAIVRDITKDIQVLDLAKQNLILSITALKRFQMLVNALGQLDTLIKSRNYTEISQTLAAVKEFAAVFKTYMAVDKIAAVWKRMQELQGTIRAILDEDFDAFFIQDPARAVKPSLITEGCAVVDVIGLDYRYHLIERYCSIELKVYRRIFRASDEAGQLDNISRRFAWFRRMLAVHEEDHARVFPADWKVGYQLCVKFAEITRDDIAAALNKAAPTLTVTLLLESLQQTLDFEAGLGRKYGIPFTDLAKTPISPQAMKTISSVFEPHMGVFVDAQDKAISDMLSAYRGAKSRPSLESSSEDDTTSLVLPSSTEIFYFYRQTLDQCAKYSSGSTLFDLCSLQKKWLRIYAEDVLIASMKRPAERKSSEGRLNLAELRNTCILLNTADYCQATSLELEDKVKEKIDEEYRSRVTLQPERDQFFSIVSTAIALQLRELEVACDTPLTTMMRTSWANLEHVSGPSAYIPDLIKGIESVVEVVREQIQQKKYLRNFYDKAVSLIITRFTNALVKSRPLKETGAEQVLIDLQELRNCLIKLPGSAEGSASTSLRLGATRYSRNVAKGTSHLETLLKVIVTPADPAEGFVLNYTLQIGDSSFSNFQKILDLKGTPRAEQNALLDTFLTVTSKKDDLQATSFLSALDMDPSTSSQIATTLGSPSGRPTLPNLLSDTSLFGSPPLSGADSPRPGESKREVFSDLRRLMSFAVRRERDGGT</sequence>
<dbReference type="Pfam" id="PF04100">
    <property type="entry name" value="Vps53_N"/>
    <property type="match status" value="1"/>
</dbReference>
<evidence type="ECO:0000256" key="7">
    <source>
        <dbReference type="SAM" id="Coils"/>
    </source>
</evidence>
<dbReference type="AlphaFoldDB" id="A0A067NC57"/>
<feature type="domain" description="Vps53 C-terminal" evidence="10">
    <location>
        <begin position="633"/>
        <end position="721"/>
    </location>
</feature>
<dbReference type="Proteomes" id="UP000027195">
    <property type="component" value="Unassembled WGS sequence"/>
</dbReference>
<feature type="domain" description="Vps53 N-terminal" evidence="9">
    <location>
        <begin position="37"/>
        <end position="400"/>
    </location>
</feature>
<comment type="subcellular location">
    <subcellularLocation>
        <location evidence="2">Endosome membrane</location>
        <topology evidence="2">Peripheral membrane protein</topology>
    </subcellularLocation>
    <subcellularLocation>
        <location evidence="1">Golgi apparatus</location>
        <location evidence="1">trans-Golgi network membrane</location>
        <topology evidence="1">Peripheral membrane protein</topology>
    </subcellularLocation>
</comment>
<keyword evidence="6" id="KW-0472">Membrane</keyword>
<dbReference type="FunCoup" id="A0A067NC57">
    <property type="interactions" value="479"/>
</dbReference>
<dbReference type="STRING" id="930990.A0A067NC57"/>
<evidence type="ECO:0000256" key="1">
    <source>
        <dbReference type="ARBA" id="ARBA00004150"/>
    </source>
</evidence>
<keyword evidence="5" id="KW-0333">Golgi apparatus</keyword>
<dbReference type="InterPro" id="IPR038260">
    <property type="entry name" value="Vps53_C_sf"/>
</dbReference>
<dbReference type="InterPro" id="IPR007234">
    <property type="entry name" value="Vps53_N"/>
</dbReference>
<evidence type="ECO:0000313" key="12">
    <source>
        <dbReference type="Proteomes" id="UP000027195"/>
    </source>
</evidence>
<dbReference type="OrthoDB" id="10261632at2759"/>
<keyword evidence="12" id="KW-1185">Reference proteome</keyword>
<dbReference type="PANTHER" id="PTHR12820:SF0">
    <property type="entry name" value="VACUOLAR PROTEIN SORTING-ASSOCIATED PROTEIN 53 HOMOLOG"/>
    <property type="match status" value="1"/>
</dbReference>
<evidence type="ECO:0000256" key="2">
    <source>
        <dbReference type="ARBA" id="ARBA00004481"/>
    </source>
</evidence>
<keyword evidence="4" id="KW-0967">Endosome</keyword>
<feature type="region of interest" description="Disordered" evidence="8">
    <location>
        <begin position="758"/>
        <end position="805"/>
    </location>
</feature>
<protein>
    <submittedName>
        <fullName evidence="11">Uncharacterized protein</fullName>
    </submittedName>
</protein>
<reference evidence="12" key="1">
    <citation type="journal article" date="2014" name="Proc. Natl. Acad. Sci. U.S.A.">
        <title>Extensive sampling of basidiomycete genomes demonstrates inadequacy of the white-rot/brown-rot paradigm for wood decay fungi.</title>
        <authorList>
            <person name="Riley R."/>
            <person name="Salamov A.A."/>
            <person name="Brown D.W."/>
            <person name="Nagy L.G."/>
            <person name="Floudas D."/>
            <person name="Held B.W."/>
            <person name="Levasseur A."/>
            <person name="Lombard V."/>
            <person name="Morin E."/>
            <person name="Otillar R."/>
            <person name="Lindquist E.A."/>
            <person name="Sun H."/>
            <person name="LaButti K.M."/>
            <person name="Schmutz J."/>
            <person name="Jabbour D."/>
            <person name="Luo H."/>
            <person name="Baker S.E."/>
            <person name="Pisabarro A.G."/>
            <person name="Walton J.D."/>
            <person name="Blanchette R.A."/>
            <person name="Henrissat B."/>
            <person name="Martin F."/>
            <person name="Cullen D."/>
            <person name="Hibbett D.S."/>
            <person name="Grigoriev I.V."/>
        </authorList>
    </citation>
    <scope>NUCLEOTIDE SEQUENCE [LARGE SCALE GENOMIC DNA]</scope>
    <source>
        <strain evidence="12">FD-172 SS1</strain>
    </source>
</reference>
<accession>A0A067NC57</accession>
<evidence type="ECO:0000256" key="4">
    <source>
        <dbReference type="ARBA" id="ARBA00022753"/>
    </source>
</evidence>
<name>A0A067NC57_BOTB1</name>
<dbReference type="InterPro" id="IPR031745">
    <property type="entry name" value="Vps53_C"/>
</dbReference>
<feature type="coiled-coil region" evidence="7">
    <location>
        <begin position="61"/>
        <end position="111"/>
    </location>
</feature>
<evidence type="ECO:0000256" key="8">
    <source>
        <dbReference type="SAM" id="MobiDB-lite"/>
    </source>
</evidence>
<evidence type="ECO:0000256" key="5">
    <source>
        <dbReference type="ARBA" id="ARBA00023034"/>
    </source>
</evidence>
<comment type="similarity">
    <text evidence="3">Belongs to the VPS53 family.</text>
</comment>
<dbReference type="PANTHER" id="PTHR12820">
    <property type="entry name" value="VACUOLAR SORTING PROTEIN 53"/>
    <property type="match status" value="1"/>
</dbReference>
<evidence type="ECO:0000256" key="6">
    <source>
        <dbReference type="ARBA" id="ARBA00023136"/>
    </source>
</evidence>
<evidence type="ECO:0000256" key="3">
    <source>
        <dbReference type="ARBA" id="ARBA00008628"/>
    </source>
</evidence>
<dbReference type="InParanoid" id="A0A067NC57"/>
<evidence type="ECO:0000313" key="11">
    <source>
        <dbReference type="EMBL" id="KDQ21712.1"/>
    </source>
</evidence>
<dbReference type="GO" id="GO:0000938">
    <property type="term" value="C:GARP complex"/>
    <property type="evidence" value="ECO:0007669"/>
    <property type="project" value="InterPro"/>
</dbReference>
<dbReference type="GO" id="GO:0042147">
    <property type="term" value="P:retrograde transport, endosome to Golgi"/>
    <property type="evidence" value="ECO:0007669"/>
    <property type="project" value="InterPro"/>
</dbReference>
<feature type="compositionally biased region" description="Polar residues" evidence="8">
    <location>
        <begin position="758"/>
        <end position="768"/>
    </location>
</feature>
<dbReference type="HOGENOM" id="CLU_007339_0_0_1"/>
<dbReference type="InterPro" id="IPR039766">
    <property type="entry name" value="Vps53"/>
</dbReference>
<organism evidence="11 12">
    <name type="scientific">Botryobasidium botryosum (strain FD-172 SS1)</name>
    <dbReference type="NCBI Taxonomy" id="930990"/>
    <lineage>
        <taxon>Eukaryota</taxon>
        <taxon>Fungi</taxon>
        <taxon>Dikarya</taxon>
        <taxon>Basidiomycota</taxon>
        <taxon>Agaricomycotina</taxon>
        <taxon>Agaricomycetes</taxon>
        <taxon>Cantharellales</taxon>
        <taxon>Botryobasidiaceae</taxon>
        <taxon>Botryobasidium</taxon>
    </lineage>
</organism>
<gene>
    <name evidence="11" type="ORF">BOTBODRAFT_99351</name>
</gene>
<dbReference type="GO" id="GO:0005829">
    <property type="term" value="C:cytosol"/>
    <property type="evidence" value="ECO:0007669"/>
    <property type="project" value="GOC"/>
</dbReference>
<evidence type="ECO:0000259" key="10">
    <source>
        <dbReference type="Pfam" id="PF16854"/>
    </source>
</evidence>
<dbReference type="Gene3D" id="1.10.357.110">
    <property type="entry name" value="Vacuolar protein sorting-associated protein 53, C-terminus"/>
    <property type="match status" value="1"/>
</dbReference>
<proteinExistence type="inferred from homology"/>
<dbReference type="Pfam" id="PF16854">
    <property type="entry name" value="VPS53_C"/>
    <property type="match status" value="1"/>
</dbReference>
<dbReference type="EMBL" id="KL198016">
    <property type="protein sequence ID" value="KDQ21712.1"/>
    <property type="molecule type" value="Genomic_DNA"/>
</dbReference>
<evidence type="ECO:0000259" key="9">
    <source>
        <dbReference type="Pfam" id="PF04100"/>
    </source>
</evidence>